<evidence type="ECO:0000313" key="6">
    <source>
        <dbReference type="Proteomes" id="UP000046395"/>
    </source>
</evidence>
<proteinExistence type="inferred from homology"/>
<dbReference type="GO" id="GO:0005762">
    <property type="term" value="C:mitochondrial large ribosomal subunit"/>
    <property type="evidence" value="ECO:0007669"/>
    <property type="project" value="TreeGrafter"/>
</dbReference>
<dbReference type="CDD" id="cd00387">
    <property type="entry name" value="Ribosomal_L7_L12"/>
    <property type="match status" value="1"/>
</dbReference>
<evidence type="ECO:0000256" key="2">
    <source>
        <dbReference type="ARBA" id="ARBA00022980"/>
    </source>
</evidence>
<dbReference type="InterPro" id="IPR000206">
    <property type="entry name" value="Ribosomal_bL12"/>
</dbReference>
<dbReference type="GO" id="GO:0006412">
    <property type="term" value="P:translation"/>
    <property type="evidence" value="ECO:0007669"/>
    <property type="project" value="InterPro"/>
</dbReference>
<dbReference type="SUPFAM" id="SSF48300">
    <property type="entry name" value="Ribosomal protein L7/12, oligomerisation (N-terminal) domain"/>
    <property type="match status" value="1"/>
</dbReference>
<dbReference type="GO" id="GO:0003729">
    <property type="term" value="F:mRNA binding"/>
    <property type="evidence" value="ECO:0007669"/>
    <property type="project" value="TreeGrafter"/>
</dbReference>
<evidence type="ECO:0000259" key="4">
    <source>
        <dbReference type="Pfam" id="PF00542"/>
    </source>
</evidence>
<dbReference type="WBParaSite" id="TMUE_3000013680.1">
    <property type="protein sequence ID" value="TMUE_3000013680.1"/>
    <property type="gene ID" value="WBGene00291116"/>
</dbReference>
<dbReference type="AlphaFoldDB" id="A0A5S6R2H2"/>
<dbReference type="Gene3D" id="3.30.1390.10">
    <property type="match status" value="1"/>
</dbReference>
<dbReference type="Pfam" id="PF00542">
    <property type="entry name" value="Ribosomal_L12"/>
    <property type="match status" value="1"/>
</dbReference>
<dbReference type="InterPro" id="IPR014719">
    <property type="entry name" value="Ribosomal_bL12_C/ClpS-like"/>
</dbReference>
<dbReference type="GO" id="GO:0003735">
    <property type="term" value="F:structural constituent of ribosome"/>
    <property type="evidence" value="ECO:0007669"/>
    <property type="project" value="InterPro"/>
</dbReference>
<keyword evidence="2" id="KW-0689">Ribosomal protein</keyword>
<evidence type="ECO:0000259" key="5">
    <source>
        <dbReference type="Pfam" id="PF16320"/>
    </source>
</evidence>
<protein>
    <submittedName>
        <fullName evidence="7">Ribosomal protein L7/L12 C-terminal domain-containing protein</fullName>
    </submittedName>
</protein>
<name>A0A5S6R2H2_TRIMR</name>
<dbReference type="Pfam" id="PF16320">
    <property type="entry name" value="Ribosomal_L12_N"/>
    <property type="match status" value="1"/>
</dbReference>
<accession>A0A5S6R2H2</accession>
<feature type="domain" description="Large ribosomal subunit protein bL12 C-terminal" evidence="4">
    <location>
        <begin position="125"/>
        <end position="192"/>
    </location>
</feature>
<evidence type="ECO:0000256" key="3">
    <source>
        <dbReference type="ARBA" id="ARBA00023274"/>
    </source>
</evidence>
<dbReference type="InterPro" id="IPR008932">
    <property type="entry name" value="Ribosomal_bL12_oligo"/>
</dbReference>
<keyword evidence="3" id="KW-0687">Ribonucleoprotein</keyword>
<dbReference type="PANTHER" id="PTHR45987">
    <property type="entry name" value="39S RIBOSOMAL PROTEIN L12"/>
    <property type="match status" value="1"/>
</dbReference>
<organism evidence="6 7">
    <name type="scientific">Trichuris muris</name>
    <name type="common">Mouse whipworm</name>
    <dbReference type="NCBI Taxonomy" id="70415"/>
    <lineage>
        <taxon>Eukaryota</taxon>
        <taxon>Metazoa</taxon>
        <taxon>Ecdysozoa</taxon>
        <taxon>Nematoda</taxon>
        <taxon>Enoplea</taxon>
        <taxon>Dorylaimia</taxon>
        <taxon>Trichinellida</taxon>
        <taxon>Trichuridae</taxon>
        <taxon>Trichuris</taxon>
    </lineage>
</organism>
<reference evidence="7" key="1">
    <citation type="submission" date="2019-12" db="UniProtKB">
        <authorList>
            <consortium name="WormBaseParasite"/>
        </authorList>
    </citation>
    <scope>IDENTIFICATION</scope>
</reference>
<dbReference type="PANTHER" id="PTHR45987:SF4">
    <property type="entry name" value="LARGE RIBOSOMAL SUBUNIT PROTEIN BL12M"/>
    <property type="match status" value="1"/>
</dbReference>
<feature type="domain" description="Large ribosomal subunit protein bL12 oligomerization" evidence="5">
    <location>
        <begin position="63"/>
        <end position="108"/>
    </location>
</feature>
<dbReference type="InterPro" id="IPR036235">
    <property type="entry name" value="Ribosomal_bL12_oligo_N_sf"/>
</dbReference>
<dbReference type="Proteomes" id="UP000046395">
    <property type="component" value="Unassembled WGS sequence"/>
</dbReference>
<evidence type="ECO:0000256" key="1">
    <source>
        <dbReference type="ARBA" id="ARBA00007197"/>
    </source>
</evidence>
<dbReference type="STRING" id="70415.A0A5S6R2H2"/>
<dbReference type="SUPFAM" id="SSF54736">
    <property type="entry name" value="ClpS-like"/>
    <property type="match status" value="1"/>
</dbReference>
<dbReference type="InterPro" id="IPR013823">
    <property type="entry name" value="Ribosomal_bL12_C"/>
</dbReference>
<keyword evidence="6" id="KW-1185">Reference proteome</keyword>
<evidence type="ECO:0000313" key="7">
    <source>
        <dbReference type="WBParaSite" id="TMUE_3000013680.1"/>
    </source>
</evidence>
<sequence length="193" mass="20875">MYLRALLSPLTSRGRSNVRAQTRLLCALKEAASEQQSVFKEGSAALKAPSPDAERLETSEEVKKLVDRIVKLSLIDICDLNKLLKQRLNLPDVPLMPVGAVTGAFGAPPPTEQADTVEPTKKTSFAVKLLNFDSAKKIALIKEIKGIVPGLNLVQAKKFVESLPQTVQEDLGETEAQKLKDQLAAVGGECSIE</sequence>
<comment type="similarity">
    <text evidence="1">Belongs to the bacterial ribosomal protein bL12 family.</text>
</comment>